<feature type="domain" description="tRNA ligase kinase" evidence="4">
    <location>
        <begin position="398"/>
        <end position="556"/>
    </location>
</feature>
<feature type="domain" description="tRNA ligase phosphodiesterase" evidence="3">
    <location>
        <begin position="560"/>
        <end position="810"/>
    </location>
</feature>
<sequence>MDHRNSHVPPFRRQDPRQVNHVVKVLDEHTGKKGGKEGFSCRKSVFSVAGSNIKVTSWKLMDHDYKKPFLPTYARGLFTYTNSRGDSEIAVRGYDKFFNHGEVPKTKWPNVEKNTRGPYELSVKENGCIIFLSGLEDGTLLVCSKHSTGAREDVEVSHASAGEQWVARHIESKGKTRQDLARHLYQANITAVAELCDDDFEEHVLAYSPEAAGLYLHGINHNLPEFATYPAHLVDAFAEEWGFKKTMHLIKDDVQMVKTFLDDIADTGAYAGRDTEGFVIRCQARETPDSPWHDWFFKYKFEEPYLMYRQWRECTKAIIAGKEPRINKHKEITAEYLRFAKRKLVDNPKLAKLYNQNHGIIGLRDEFLQEIGVRGSDLIKNEKEASTQHSSDVIRNIVLVPIATIGCGKTTLATALARLFGWGHVQNDNITGKARPPRFARMINEGLLQYPVMIADRNNHQKRERKQLIDDVGRTVHDAKFVALHYVHDRSDYASIQEKMRARVFGRGDRHQTIHAGTKGQGEIIEIMDGFMHRFEPLDVTGEPDDMFDVVIDLDVAAESRENLEKVVRSLKERFPALFEMPTGTQMDEAVDWALHGYEPELRHDINVRGPKMGAKDRGSQTATQQKVKKPKVEYFGVGVSAARVQSILEAMFRDQEPETARMWNALRAQRRVQAAFHVTLIHRASATQERDYWGKLEGLWDKKGGGEAELGKVTVLLERLVWDERLMCFVVRIGKVDGDDKENGETMGFRSVNKTAHITVGTANEGIKPKESNDLLERWLKHGSGEGTGIREMLVKGHVELPGSVKATMQKH</sequence>
<keyword evidence="1" id="KW-0819">tRNA processing</keyword>
<dbReference type="PANTHER" id="PTHR32004">
    <property type="entry name" value="TRNA LIGASE"/>
    <property type="match status" value="1"/>
</dbReference>
<dbReference type="GO" id="GO:0008081">
    <property type="term" value="F:phosphoric diester hydrolase activity"/>
    <property type="evidence" value="ECO:0007669"/>
    <property type="project" value="InterPro"/>
</dbReference>
<dbReference type="InterPro" id="IPR015965">
    <property type="entry name" value="tRNA_lig_PDEase"/>
</dbReference>
<dbReference type="GO" id="GO:0051730">
    <property type="term" value="F:GTP-dependent polyribonucleotide 5'-hydroxyl-kinase activity"/>
    <property type="evidence" value="ECO:0007669"/>
    <property type="project" value="InterPro"/>
</dbReference>
<dbReference type="EC" id="6.5.1.3" evidence="1"/>
<comment type="caution">
    <text evidence="6">The sequence shown here is derived from an EMBL/GenBank/DDBJ whole genome shotgun (WGS) entry which is preliminary data.</text>
</comment>
<keyword evidence="1" id="KW-0436">Ligase</keyword>
<dbReference type="InParanoid" id="A0A2K1QY08"/>
<dbReference type="InterPro" id="IPR019039">
    <property type="entry name" value="T4-Rnl1-like_N"/>
</dbReference>
<dbReference type="EMBL" id="NKHZ01000029">
    <property type="protein sequence ID" value="PNS19932.1"/>
    <property type="molecule type" value="Genomic_DNA"/>
</dbReference>
<comment type="similarity">
    <text evidence="1">Belongs to the TRL1 family.</text>
</comment>
<dbReference type="FunFam" id="3.40.50.300:FF:001690">
    <property type="entry name" value="tRNA ligase"/>
    <property type="match status" value="1"/>
</dbReference>
<protein>
    <recommendedName>
        <fullName evidence="1">tRNA ligase</fullName>
        <ecNumber evidence="1">6.5.1.3</ecNumber>
    </recommendedName>
</protein>
<evidence type="ECO:0000313" key="7">
    <source>
        <dbReference type="Proteomes" id="UP000243797"/>
    </source>
</evidence>
<feature type="domain" description="T4 RNA ligase 1-like N-terminal" evidence="5">
    <location>
        <begin position="73"/>
        <end position="306"/>
    </location>
</feature>
<evidence type="ECO:0000256" key="1">
    <source>
        <dbReference type="PIRNR" id="PIRNR019634"/>
    </source>
</evidence>
<comment type="catalytic activity">
    <reaction evidence="1">
        <text>ATP + (ribonucleotide)n-3'-hydroxyl + 5'-phospho-(ribonucleotide)m = (ribonucleotide)n+m + AMP + diphosphate.</text>
        <dbReference type="EC" id="6.5.1.3"/>
    </reaction>
</comment>
<dbReference type="STRING" id="2082308.A0A2K1QY08"/>
<dbReference type="FunCoup" id="A0A2K1QY08">
    <property type="interactions" value="85"/>
</dbReference>
<dbReference type="Pfam" id="PF08302">
    <property type="entry name" value="tRNA_lig_CPD"/>
    <property type="match status" value="1"/>
</dbReference>
<dbReference type="Proteomes" id="UP000243797">
    <property type="component" value="Unassembled WGS sequence"/>
</dbReference>
<dbReference type="GO" id="GO:0005524">
    <property type="term" value="F:ATP binding"/>
    <property type="evidence" value="ECO:0007669"/>
    <property type="project" value="UniProtKB-UniRule"/>
</dbReference>
<dbReference type="InterPro" id="IPR015966">
    <property type="entry name" value="tRNA_lig_kin_fungi"/>
</dbReference>
<feature type="active site" description="N6-AMP-lysine intermediate" evidence="2">
    <location>
        <position position="124"/>
    </location>
</feature>
<dbReference type="PIRSF" id="PIRSF019634">
    <property type="entry name" value="tRNA_lig_yeast"/>
    <property type="match status" value="1"/>
</dbReference>
<name>A0A2K1QY08_9PEZI</name>
<evidence type="ECO:0000313" key="6">
    <source>
        <dbReference type="EMBL" id="PNS19932.1"/>
    </source>
</evidence>
<evidence type="ECO:0000259" key="3">
    <source>
        <dbReference type="Pfam" id="PF08302"/>
    </source>
</evidence>
<keyword evidence="7" id="KW-1185">Reference proteome</keyword>
<dbReference type="GO" id="GO:0003972">
    <property type="term" value="F:RNA ligase (ATP) activity"/>
    <property type="evidence" value="ECO:0007669"/>
    <property type="project" value="UniProtKB-UniRule"/>
</dbReference>
<dbReference type="AlphaFoldDB" id="A0A2K1QY08"/>
<organism evidence="6 7">
    <name type="scientific">Sphaceloma murrayae</name>
    <dbReference type="NCBI Taxonomy" id="2082308"/>
    <lineage>
        <taxon>Eukaryota</taxon>
        <taxon>Fungi</taxon>
        <taxon>Dikarya</taxon>
        <taxon>Ascomycota</taxon>
        <taxon>Pezizomycotina</taxon>
        <taxon>Dothideomycetes</taxon>
        <taxon>Dothideomycetidae</taxon>
        <taxon>Myriangiales</taxon>
        <taxon>Elsinoaceae</taxon>
        <taxon>Sphaceloma</taxon>
    </lineage>
</organism>
<dbReference type="InterPro" id="IPR027417">
    <property type="entry name" value="P-loop_NTPase"/>
</dbReference>
<evidence type="ECO:0000256" key="2">
    <source>
        <dbReference type="PIRSR" id="PIRSR019634-50"/>
    </source>
</evidence>
<dbReference type="GO" id="GO:0006388">
    <property type="term" value="P:tRNA splicing, via endonucleolytic cleavage and ligation"/>
    <property type="evidence" value="ECO:0007669"/>
    <property type="project" value="UniProtKB-UniRule"/>
</dbReference>
<dbReference type="Gene3D" id="3.40.50.300">
    <property type="entry name" value="P-loop containing nucleotide triphosphate hydrolases"/>
    <property type="match status" value="1"/>
</dbReference>
<dbReference type="GO" id="GO:0005634">
    <property type="term" value="C:nucleus"/>
    <property type="evidence" value="ECO:0007669"/>
    <property type="project" value="TreeGrafter"/>
</dbReference>
<dbReference type="SUPFAM" id="SSF52540">
    <property type="entry name" value="P-loop containing nucleoside triphosphate hydrolases"/>
    <property type="match status" value="1"/>
</dbReference>
<dbReference type="Pfam" id="PF08303">
    <property type="entry name" value="tRNA_lig_kinase"/>
    <property type="match status" value="1"/>
</dbReference>
<evidence type="ECO:0000259" key="4">
    <source>
        <dbReference type="Pfam" id="PF08303"/>
    </source>
</evidence>
<evidence type="ECO:0000259" key="5">
    <source>
        <dbReference type="Pfam" id="PF09511"/>
    </source>
</evidence>
<dbReference type="OrthoDB" id="276239at2759"/>
<dbReference type="Pfam" id="PF09511">
    <property type="entry name" value="RNA_lig_T4_1"/>
    <property type="match status" value="1"/>
</dbReference>
<accession>A0A2K1QY08</accession>
<gene>
    <name evidence="6" type="ORF">CAC42_7899</name>
</gene>
<reference evidence="6 7" key="1">
    <citation type="submission" date="2017-06" db="EMBL/GenBank/DDBJ databases">
        <title>Draft genome sequence of a variant of Elsinoe murrayae.</title>
        <authorList>
            <person name="Cheng Q."/>
        </authorList>
    </citation>
    <scope>NUCLEOTIDE SEQUENCE [LARGE SCALE GENOMIC DNA]</scope>
    <source>
        <strain evidence="6 7">CQ-2017a</strain>
    </source>
</reference>
<dbReference type="PANTHER" id="PTHR32004:SF1">
    <property type="entry name" value="TRNA LIGASE"/>
    <property type="match status" value="1"/>
</dbReference>
<proteinExistence type="inferred from homology"/>
<dbReference type="InterPro" id="IPR012387">
    <property type="entry name" value="Trl1_fun"/>
</dbReference>